<keyword evidence="2" id="KW-0614">Plasmid</keyword>
<proteinExistence type="predicted"/>
<evidence type="ECO:0000313" key="2">
    <source>
        <dbReference type="EMBL" id="ASN82951.1"/>
    </source>
</evidence>
<feature type="domain" description="N-acetyltransferase" evidence="1">
    <location>
        <begin position="49"/>
        <end position="187"/>
    </location>
</feature>
<geneLocation type="plasmid" evidence="3">
    <name>pdfi2</name>
</geneLocation>
<dbReference type="InterPro" id="IPR000182">
    <property type="entry name" value="GNAT_dom"/>
</dbReference>
<keyword evidence="2" id="KW-0808">Transferase</keyword>
<dbReference type="PANTHER" id="PTHR43792">
    <property type="entry name" value="GNAT FAMILY, PUTATIVE (AFU_ORTHOLOGUE AFUA_3G00765)-RELATED-RELATED"/>
    <property type="match status" value="1"/>
</dbReference>
<accession>A0A221T266</accession>
<dbReference type="Gene3D" id="3.40.630.30">
    <property type="match status" value="1"/>
</dbReference>
<dbReference type="AlphaFoldDB" id="A0A221T266"/>
<gene>
    <name evidence="2" type="ORF">DFI_17345</name>
</gene>
<dbReference type="InterPro" id="IPR016181">
    <property type="entry name" value="Acyl_CoA_acyltransferase"/>
</dbReference>
<keyword evidence="3" id="KW-1185">Reference proteome</keyword>
<dbReference type="STRING" id="317577.GCA_000419625_03516"/>
<dbReference type="PROSITE" id="PS51186">
    <property type="entry name" value="GNAT"/>
    <property type="match status" value="1"/>
</dbReference>
<sequence length="194" mass="21312">MPNPRSQEAPEGSPPVIHTARLELLPATPELLEALLARDLARAEALSGALIPPAWVEQAAGYLHLRLGELQADPARQRWLDRLIVLRDEGRPLVGHVGFHGPPDDRGVLEVGYRVLEAHRGQGVASEAVKGLLDWAFREAGVTTFRASIAPGNGPSRRLAARLGFRQVGRQVDEEDGEELVFEVHWPLEATEKR</sequence>
<evidence type="ECO:0000259" key="1">
    <source>
        <dbReference type="PROSITE" id="PS51186"/>
    </source>
</evidence>
<dbReference type="GO" id="GO:0016747">
    <property type="term" value="F:acyltransferase activity, transferring groups other than amino-acyl groups"/>
    <property type="evidence" value="ECO:0007669"/>
    <property type="project" value="InterPro"/>
</dbReference>
<protein>
    <submittedName>
        <fullName evidence="2">GNAT family N-acetyltransferase</fullName>
    </submittedName>
</protein>
<evidence type="ECO:0000313" key="3">
    <source>
        <dbReference type="Proteomes" id="UP000259030"/>
    </source>
</evidence>
<dbReference type="CDD" id="cd04301">
    <property type="entry name" value="NAT_SF"/>
    <property type="match status" value="1"/>
</dbReference>
<dbReference type="EMBL" id="CP021083">
    <property type="protein sequence ID" value="ASN82951.1"/>
    <property type="molecule type" value="Genomic_DNA"/>
</dbReference>
<dbReference type="RefSeq" id="WP_051307501.1">
    <property type="nucleotide sequence ID" value="NZ_CP021083.1"/>
</dbReference>
<dbReference type="InterPro" id="IPR051531">
    <property type="entry name" value="N-acetyltransferase"/>
</dbReference>
<dbReference type="Pfam" id="PF13302">
    <property type="entry name" value="Acetyltransf_3"/>
    <property type="match status" value="1"/>
</dbReference>
<reference evidence="2 3" key="1">
    <citation type="submission" date="2017-05" db="EMBL/GenBank/DDBJ databases">
        <title>The complete genome sequence of Deinococcus ficus isolated from the rhizosphere of the Ficus religiosa L. in Taiwan.</title>
        <authorList>
            <person name="Wu K.-M."/>
            <person name="Liao T.-L."/>
            <person name="Liu Y.-M."/>
            <person name="Young C.-C."/>
            <person name="Tsai S.-F."/>
        </authorList>
    </citation>
    <scope>NUCLEOTIDE SEQUENCE [LARGE SCALE GENOMIC DNA]</scope>
    <source>
        <strain evidence="2 3">CC-FR2-10</strain>
        <plasmid evidence="3">pdfi2</plasmid>
    </source>
</reference>
<dbReference type="Proteomes" id="UP000259030">
    <property type="component" value="Plasmid pDFI2"/>
</dbReference>
<dbReference type="SUPFAM" id="SSF55729">
    <property type="entry name" value="Acyl-CoA N-acyltransferases (Nat)"/>
    <property type="match status" value="1"/>
</dbReference>
<name>A0A221T266_9DEIO</name>
<dbReference type="PANTHER" id="PTHR43792:SF13">
    <property type="entry name" value="ACETYLTRANSFERASE"/>
    <property type="match status" value="1"/>
</dbReference>
<dbReference type="KEGG" id="dfc:DFI_17345"/>
<organism evidence="2 3">
    <name type="scientific">Deinococcus ficus</name>
    <dbReference type="NCBI Taxonomy" id="317577"/>
    <lineage>
        <taxon>Bacteria</taxon>
        <taxon>Thermotogati</taxon>
        <taxon>Deinococcota</taxon>
        <taxon>Deinococci</taxon>
        <taxon>Deinococcales</taxon>
        <taxon>Deinococcaceae</taxon>
        <taxon>Deinococcus</taxon>
    </lineage>
</organism>